<accession>A0ABD1ZML3</accession>
<dbReference type="Proteomes" id="UP001605036">
    <property type="component" value="Unassembled WGS sequence"/>
</dbReference>
<evidence type="ECO:0000313" key="4">
    <source>
        <dbReference type="EMBL" id="KAL2652696.1"/>
    </source>
</evidence>
<evidence type="ECO:0000313" key="5">
    <source>
        <dbReference type="Proteomes" id="UP001605036"/>
    </source>
</evidence>
<name>A0ABD1ZML3_9MARC</name>
<dbReference type="SUPFAM" id="SSF52266">
    <property type="entry name" value="SGNH hydrolase"/>
    <property type="match status" value="1"/>
</dbReference>
<evidence type="ECO:0008006" key="6">
    <source>
        <dbReference type="Google" id="ProtNLM"/>
    </source>
</evidence>
<evidence type="ECO:0000256" key="1">
    <source>
        <dbReference type="ARBA" id="ARBA00008668"/>
    </source>
</evidence>
<sequence>MDTREKSIKRKIVGQTLFFSFFKARKRPSGQRNLFYSKRGSTGNGIPISSKGAWGGREGGTSASAVADIPEPDANTIPRVNALLVKLTLLDLRFWICGKLAHTLKSVIVGDNYHQTTMMAGKKGLRGGLFLLITAVLAAGLERGVLTAEASSRSPFSAMIMLGDSTIDVGTNNALDTVLKCDFPPYGRDMPVNLPKGRFSDGLLTPDYLAEEFGFPYQISFENRAGHEGQLLTGVNFASSGSGWLNLTAKIYNVNSFGKQVDQLREYKYELIAMVGMSRAEDIISNALYMISTGANDYILSYFINPLLQEKYTISQYQQLIRDTQFGYLKDMYDVGARNVLITSIPPIGCLPAAVSIYGYKGLDEDGCVKVLSETASSYNADTVRELLPRIHQDFPGANFVFMDSYNYLYDVFVHPQSHGYKESRRGCCGTGLVEVALLCNEASPGTCKNASEYVFWDSVHPTTTVYRGLKDYLLPMIKEAFSF</sequence>
<keyword evidence="3" id="KW-1133">Transmembrane helix</keyword>
<protein>
    <recommendedName>
        <fullName evidence="6">GDSL esterase/lipase</fullName>
    </recommendedName>
</protein>
<keyword evidence="3" id="KW-0812">Transmembrane</keyword>
<feature type="transmembrane region" description="Helical" evidence="3">
    <location>
        <begin position="128"/>
        <end position="146"/>
    </location>
</feature>
<evidence type="ECO:0000256" key="3">
    <source>
        <dbReference type="SAM" id="Phobius"/>
    </source>
</evidence>
<dbReference type="InterPro" id="IPR036514">
    <property type="entry name" value="SGNH_hydro_sf"/>
</dbReference>
<dbReference type="PANTHER" id="PTHR45642">
    <property type="entry name" value="GDSL ESTERASE/LIPASE EXL3"/>
    <property type="match status" value="1"/>
</dbReference>
<dbReference type="CDD" id="cd01837">
    <property type="entry name" value="SGNH_plant_lipase_like"/>
    <property type="match status" value="1"/>
</dbReference>
<gene>
    <name evidence="4" type="ORF">R1flu_020824</name>
</gene>
<comment type="similarity">
    <text evidence="1">Belongs to the 'GDSL' lipolytic enzyme family.</text>
</comment>
<proteinExistence type="inferred from homology"/>
<dbReference type="InterPro" id="IPR001087">
    <property type="entry name" value="GDSL"/>
</dbReference>
<reference evidence="4 5" key="1">
    <citation type="submission" date="2024-09" db="EMBL/GenBank/DDBJ databases">
        <title>Chromosome-scale assembly of Riccia fluitans.</title>
        <authorList>
            <person name="Paukszto L."/>
            <person name="Sawicki J."/>
            <person name="Karawczyk K."/>
            <person name="Piernik-Szablinska J."/>
            <person name="Szczecinska M."/>
            <person name="Mazdziarz M."/>
        </authorList>
    </citation>
    <scope>NUCLEOTIDE SEQUENCE [LARGE SCALE GENOMIC DNA]</scope>
    <source>
        <strain evidence="4">Rf_01</strain>
        <tissue evidence="4">Aerial parts of the thallus</tissue>
    </source>
</reference>
<dbReference type="PANTHER" id="PTHR45642:SF139">
    <property type="entry name" value="SGNH HYDROLASE-TYPE ESTERASE DOMAIN-CONTAINING PROTEIN"/>
    <property type="match status" value="1"/>
</dbReference>
<dbReference type="EMBL" id="JBHFFA010000001">
    <property type="protein sequence ID" value="KAL2652696.1"/>
    <property type="molecule type" value="Genomic_DNA"/>
</dbReference>
<dbReference type="AlphaFoldDB" id="A0ABD1ZML3"/>
<dbReference type="Gene3D" id="3.40.50.1110">
    <property type="entry name" value="SGNH hydrolase"/>
    <property type="match status" value="1"/>
</dbReference>
<dbReference type="InterPro" id="IPR035669">
    <property type="entry name" value="SGNH_plant_lipase-like"/>
</dbReference>
<comment type="caution">
    <text evidence="4">The sequence shown here is derived from an EMBL/GenBank/DDBJ whole genome shotgun (WGS) entry which is preliminary data.</text>
</comment>
<keyword evidence="2" id="KW-0732">Signal</keyword>
<organism evidence="4 5">
    <name type="scientific">Riccia fluitans</name>
    <dbReference type="NCBI Taxonomy" id="41844"/>
    <lineage>
        <taxon>Eukaryota</taxon>
        <taxon>Viridiplantae</taxon>
        <taxon>Streptophyta</taxon>
        <taxon>Embryophyta</taxon>
        <taxon>Marchantiophyta</taxon>
        <taxon>Marchantiopsida</taxon>
        <taxon>Marchantiidae</taxon>
        <taxon>Marchantiales</taxon>
        <taxon>Ricciaceae</taxon>
        <taxon>Riccia</taxon>
    </lineage>
</organism>
<dbReference type="InterPro" id="IPR050592">
    <property type="entry name" value="GDSL_lipolytic_enzyme"/>
</dbReference>
<keyword evidence="5" id="KW-1185">Reference proteome</keyword>
<dbReference type="Pfam" id="PF00657">
    <property type="entry name" value="Lipase_GDSL"/>
    <property type="match status" value="1"/>
</dbReference>
<keyword evidence="3" id="KW-0472">Membrane</keyword>
<evidence type="ECO:0000256" key="2">
    <source>
        <dbReference type="ARBA" id="ARBA00022729"/>
    </source>
</evidence>